<accession>A0A2X1P3E1</accession>
<sequence>MQFIKGTWPNGERNLLEPHGVEFQVMATGFTWDTQNRESDTAAAAKSGNMQSGCLLIPHWIWFCLMN</sequence>
<evidence type="ECO:0000256" key="9">
    <source>
        <dbReference type="ARBA" id="ARBA00048555"/>
    </source>
</evidence>
<evidence type="ECO:0000313" key="11">
    <source>
        <dbReference type="EMBL" id="SPX10424.1"/>
    </source>
</evidence>
<dbReference type="EC" id="2.5.1.17" evidence="3"/>
<dbReference type="InterPro" id="IPR003724">
    <property type="entry name" value="CblAdoTrfase_CobA"/>
</dbReference>
<keyword evidence="11" id="KW-0808">Transferase</keyword>
<dbReference type="GO" id="GO:0008817">
    <property type="term" value="F:corrinoid adenosyltransferase activity"/>
    <property type="evidence" value="ECO:0007669"/>
    <property type="project" value="UniProtKB-EC"/>
</dbReference>
<dbReference type="GO" id="GO:0005524">
    <property type="term" value="F:ATP binding"/>
    <property type="evidence" value="ECO:0007669"/>
    <property type="project" value="InterPro"/>
</dbReference>
<evidence type="ECO:0000256" key="8">
    <source>
        <dbReference type="ARBA" id="ARBA00033354"/>
    </source>
</evidence>
<dbReference type="Proteomes" id="UP000250780">
    <property type="component" value="Unassembled WGS sequence"/>
</dbReference>
<comment type="function">
    <text evidence="5">Required for both de novo synthesis of the corrin ring for the assimilation of exogenous corrinoids. Participates in the adenosylation of a variety of incomplete and complete corrinoids.</text>
</comment>
<evidence type="ECO:0000256" key="7">
    <source>
        <dbReference type="ARBA" id="ARBA00033334"/>
    </source>
</evidence>
<keyword evidence="4" id="KW-0627">Porphyrin biosynthesis</keyword>
<dbReference type="EMBL" id="UASD01000008">
    <property type="protein sequence ID" value="SPX10424.1"/>
    <property type="molecule type" value="Genomic_DNA"/>
</dbReference>
<organism evidence="11 12">
    <name type="scientific">Escherichia coli</name>
    <dbReference type="NCBI Taxonomy" id="562"/>
    <lineage>
        <taxon>Bacteria</taxon>
        <taxon>Pseudomonadati</taxon>
        <taxon>Pseudomonadota</taxon>
        <taxon>Gammaproteobacteria</taxon>
        <taxon>Enterobacterales</taxon>
        <taxon>Enterobacteriaceae</taxon>
        <taxon>Escherichia</taxon>
    </lineage>
</organism>
<dbReference type="SUPFAM" id="SSF52540">
    <property type="entry name" value="P-loop containing nucleoside triphosphate hydrolases"/>
    <property type="match status" value="1"/>
</dbReference>
<dbReference type="Gene3D" id="3.40.50.300">
    <property type="entry name" value="P-loop containing nucleotide triphosphate hydrolases"/>
    <property type="match status" value="1"/>
</dbReference>
<proteinExistence type="inferred from homology"/>
<evidence type="ECO:0000313" key="12">
    <source>
        <dbReference type="Proteomes" id="UP000250780"/>
    </source>
</evidence>
<evidence type="ECO:0000256" key="2">
    <source>
        <dbReference type="ARBA" id="ARBA00007487"/>
    </source>
</evidence>
<dbReference type="AlphaFoldDB" id="A0A2X1P3E1"/>
<evidence type="ECO:0000256" key="4">
    <source>
        <dbReference type="ARBA" id="ARBA00023244"/>
    </source>
</evidence>
<comment type="catalytic activity">
    <reaction evidence="9">
        <text>2 cob(II)yrinate a,c diamide + reduced [electron-transfer flavoprotein] + 2 ATP = 2 adenosylcob(III)yrinate a,c-diamide + 2 triphosphate + oxidized [electron-transfer flavoprotein] + 3 H(+)</text>
        <dbReference type="Rhea" id="RHEA:11528"/>
        <dbReference type="Rhea" id="RHEA-COMP:10685"/>
        <dbReference type="Rhea" id="RHEA-COMP:10686"/>
        <dbReference type="ChEBI" id="CHEBI:15378"/>
        <dbReference type="ChEBI" id="CHEBI:18036"/>
        <dbReference type="ChEBI" id="CHEBI:30616"/>
        <dbReference type="ChEBI" id="CHEBI:57692"/>
        <dbReference type="ChEBI" id="CHEBI:58307"/>
        <dbReference type="ChEBI" id="CHEBI:58503"/>
        <dbReference type="ChEBI" id="CHEBI:58537"/>
        <dbReference type="EC" id="2.5.1.17"/>
    </reaction>
</comment>
<dbReference type="Pfam" id="PF02572">
    <property type="entry name" value="CobA_CobO_BtuR"/>
    <property type="match status" value="1"/>
</dbReference>
<comment type="catalytic activity">
    <reaction evidence="10">
        <text>2 cob(II)alamin + reduced [electron-transfer flavoprotein] + 2 ATP = 2 adenosylcob(III)alamin + 2 triphosphate + oxidized [electron-transfer flavoprotein] + 3 H(+)</text>
        <dbReference type="Rhea" id="RHEA:28671"/>
        <dbReference type="Rhea" id="RHEA-COMP:10685"/>
        <dbReference type="Rhea" id="RHEA-COMP:10686"/>
        <dbReference type="ChEBI" id="CHEBI:15378"/>
        <dbReference type="ChEBI" id="CHEBI:16304"/>
        <dbReference type="ChEBI" id="CHEBI:18036"/>
        <dbReference type="ChEBI" id="CHEBI:18408"/>
        <dbReference type="ChEBI" id="CHEBI:30616"/>
        <dbReference type="ChEBI" id="CHEBI:57692"/>
        <dbReference type="ChEBI" id="CHEBI:58307"/>
        <dbReference type="EC" id="2.5.1.17"/>
    </reaction>
</comment>
<evidence type="ECO:0000256" key="5">
    <source>
        <dbReference type="ARBA" id="ARBA00024929"/>
    </source>
</evidence>
<gene>
    <name evidence="11" type="primary">btuR_2</name>
    <name evidence="11" type="ORF">NCTC9073_01720</name>
</gene>
<dbReference type="GO" id="GO:0006779">
    <property type="term" value="P:porphyrin-containing compound biosynthetic process"/>
    <property type="evidence" value="ECO:0007669"/>
    <property type="project" value="UniProtKB-KW"/>
</dbReference>
<comment type="pathway">
    <text evidence="1">Cofactor biosynthesis; adenosylcobalamin biosynthesis; adenosylcobalamin from cob(II)yrinate a,c-diamide: step 2/7.</text>
</comment>
<evidence type="ECO:0000256" key="1">
    <source>
        <dbReference type="ARBA" id="ARBA00005121"/>
    </source>
</evidence>
<evidence type="ECO:0000256" key="10">
    <source>
        <dbReference type="ARBA" id="ARBA00048692"/>
    </source>
</evidence>
<comment type="similarity">
    <text evidence="2">Belongs to the Cob(I)alamin adenosyltransferase family.</text>
</comment>
<dbReference type="GO" id="GO:0009236">
    <property type="term" value="P:cobalamin biosynthetic process"/>
    <property type="evidence" value="ECO:0007669"/>
    <property type="project" value="InterPro"/>
</dbReference>
<evidence type="ECO:0000256" key="6">
    <source>
        <dbReference type="ARBA" id="ARBA00031529"/>
    </source>
</evidence>
<protein>
    <recommendedName>
        <fullName evidence="3">corrinoid adenosyltransferase</fullName>
        <ecNumber evidence="3">2.5.1.17</ecNumber>
    </recommendedName>
    <alternativeName>
        <fullName evidence="6">Cob(II)alamin adenosyltransferase</fullName>
    </alternativeName>
    <alternativeName>
        <fullName evidence="8">Cob(II)yrinic acid a,c-diamide adenosyltransferase</fullName>
    </alternativeName>
    <alternativeName>
        <fullName evidence="7">Cobinamide/cobalamin adenosyltransferase</fullName>
    </alternativeName>
</protein>
<name>A0A2X1P3E1_ECOLX</name>
<evidence type="ECO:0000256" key="3">
    <source>
        <dbReference type="ARBA" id="ARBA00012454"/>
    </source>
</evidence>
<dbReference type="InterPro" id="IPR027417">
    <property type="entry name" value="P-loop_NTPase"/>
</dbReference>
<reference evidence="11 12" key="1">
    <citation type="submission" date="2018-06" db="EMBL/GenBank/DDBJ databases">
        <authorList>
            <consortium name="Pathogen Informatics"/>
            <person name="Doyle S."/>
        </authorList>
    </citation>
    <scope>NUCLEOTIDE SEQUENCE [LARGE SCALE GENOMIC DNA]</scope>
    <source>
        <strain evidence="11 12">NCTC9073</strain>
    </source>
</reference>